<feature type="compositionally biased region" description="Basic and acidic residues" evidence="7">
    <location>
        <begin position="1623"/>
        <end position="1642"/>
    </location>
</feature>
<dbReference type="EMBL" id="LSRX01000877">
    <property type="protein sequence ID" value="OLP87140.1"/>
    <property type="molecule type" value="Genomic_DNA"/>
</dbReference>
<dbReference type="Gene3D" id="1.25.40.20">
    <property type="entry name" value="Ankyrin repeat-containing domain"/>
    <property type="match status" value="5"/>
</dbReference>
<dbReference type="PANTHER" id="PTHR24198">
    <property type="entry name" value="ANKYRIN REPEAT AND PROTEIN KINASE DOMAIN-CONTAINING PROTEIN"/>
    <property type="match status" value="1"/>
</dbReference>
<evidence type="ECO:0000256" key="7">
    <source>
        <dbReference type="SAM" id="MobiDB-lite"/>
    </source>
</evidence>
<feature type="region of interest" description="Disordered" evidence="7">
    <location>
        <begin position="1603"/>
        <end position="1648"/>
    </location>
</feature>
<feature type="compositionally biased region" description="Basic and acidic residues" evidence="7">
    <location>
        <begin position="1"/>
        <end position="12"/>
    </location>
</feature>
<feature type="compositionally biased region" description="Pro residues" evidence="7">
    <location>
        <begin position="1606"/>
        <end position="1622"/>
    </location>
</feature>
<keyword evidence="4 5" id="KW-0040">ANK repeat</keyword>
<evidence type="ECO:0000256" key="4">
    <source>
        <dbReference type="ARBA" id="ARBA00023043"/>
    </source>
</evidence>
<evidence type="ECO:0000256" key="1">
    <source>
        <dbReference type="ARBA" id="ARBA00022737"/>
    </source>
</evidence>
<dbReference type="InterPro" id="IPR036188">
    <property type="entry name" value="FAD/NAD-bd_sf"/>
</dbReference>
<evidence type="ECO:0000313" key="9">
    <source>
        <dbReference type="EMBL" id="OLP87140.1"/>
    </source>
</evidence>
<keyword evidence="2 6" id="KW-0547">Nucleotide-binding</keyword>
<dbReference type="InterPro" id="IPR011009">
    <property type="entry name" value="Kinase-like_dom_sf"/>
</dbReference>
<dbReference type="PROSITE" id="PS50297">
    <property type="entry name" value="ANK_REP_REGION"/>
    <property type="match status" value="8"/>
</dbReference>
<feature type="repeat" description="ANK" evidence="5">
    <location>
        <begin position="425"/>
        <end position="457"/>
    </location>
</feature>
<dbReference type="SUPFAM" id="SSF56112">
    <property type="entry name" value="Protein kinase-like (PK-like)"/>
    <property type="match status" value="2"/>
</dbReference>
<reference evidence="9 10" key="1">
    <citation type="submission" date="2016-02" db="EMBL/GenBank/DDBJ databases">
        <title>Genome analysis of coral dinoflagellate symbionts highlights evolutionary adaptations to a symbiotic lifestyle.</title>
        <authorList>
            <person name="Aranda M."/>
            <person name="Li Y."/>
            <person name="Liew Y.J."/>
            <person name="Baumgarten S."/>
            <person name="Simakov O."/>
            <person name="Wilson M."/>
            <person name="Piel J."/>
            <person name="Ashoor H."/>
            <person name="Bougouffa S."/>
            <person name="Bajic V.B."/>
            <person name="Ryu T."/>
            <person name="Ravasi T."/>
            <person name="Bayer T."/>
            <person name="Micklem G."/>
            <person name="Kim H."/>
            <person name="Bhak J."/>
            <person name="Lajeunesse T.C."/>
            <person name="Voolstra C.R."/>
        </authorList>
    </citation>
    <scope>NUCLEOTIDE SEQUENCE [LARGE SCALE GENOMIC DNA]</scope>
    <source>
        <strain evidence="9 10">CCMP2467</strain>
    </source>
</reference>
<dbReference type="InterPro" id="IPR017441">
    <property type="entry name" value="Protein_kinase_ATP_BS"/>
</dbReference>
<evidence type="ECO:0000256" key="2">
    <source>
        <dbReference type="ARBA" id="ARBA00022741"/>
    </source>
</evidence>
<evidence type="ECO:0000256" key="6">
    <source>
        <dbReference type="PROSITE-ProRule" id="PRU10141"/>
    </source>
</evidence>
<dbReference type="Gene3D" id="3.50.50.60">
    <property type="entry name" value="FAD/NAD(P)-binding domain"/>
    <property type="match status" value="1"/>
</dbReference>
<dbReference type="Pfam" id="PF12796">
    <property type="entry name" value="Ank_2"/>
    <property type="match status" value="3"/>
</dbReference>
<dbReference type="InterPro" id="IPR008271">
    <property type="entry name" value="Ser/Thr_kinase_AS"/>
</dbReference>
<keyword evidence="10" id="KW-1185">Reference proteome</keyword>
<dbReference type="SUPFAM" id="SSF48403">
    <property type="entry name" value="Ankyrin repeat"/>
    <property type="match status" value="3"/>
</dbReference>
<dbReference type="OrthoDB" id="74360at2759"/>
<feature type="binding site" evidence="6">
    <location>
        <position position="197"/>
    </location>
    <ligand>
        <name>ATP</name>
        <dbReference type="ChEBI" id="CHEBI:30616"/>
    </ligand>
</feature>
<dbReference type="PROSITE" id="PS50011">
    <property type="entry name" value="PROTEIN_KINASE_DOM"/>
    <property type="match status" value="1"/>
</dbReference>
<dbReference type="PROSITE" id="PS50088">
    <property type="entry name" value="ANK_REPEAT"/>
    <property type="match status" value="9"/>
</dbReference>
<feature type="repeat" description="ANK" evidence="5">
    <location>
        <begin position="561"/>
        <end position="593"/>
    </location>
</feature>
<evidence type="ECO:0000256" key="3">
    <source>
        <dbReference type="ARBA" id="ARBA00022840"/>
    </source>
</evidence>
<evidence type="ECO:0000313" key="10">
    <source>
        <dbReference type="Proteomes" id="UP000186817"/>
    </source>
</evidence>
<dbReference type="SMART" id="SM00220">
    <property type="entry name" value="S_TKc"/>
    <property type="match status" value="1"/>
</dbReference>
<dbReference type="Pfam" id="PF00069">
    <property type="entry name" value="Pkinase"/>
    <property type="match status" value="1"/>
</dbReference>
<evidence type="ECO:0000256" key="5">
    <source>
        <dbReference type="PROSITE-ProRule" id="PRU00023"/>
    </source>
</evidence>
<feature type="region of interest" description="Disordered" evidence="7">
    <location>
        <begin position="1"/>
        <end position="23"/>
    </location>
</feature>
<accession>A0A1Q9CW40</accession>
<feature type="repeat" description="ANK" evidence="5">
    <location>
        <begin position="524"/>
        <end position="556"/>
    </location>
</feature>
<dbReference type="Pfam" id="PF13738">
    <property type="entry name" value="Pyr_redox_3"/>
    <property type="match status" value="1"/>
</dbReference>
<gene>
    <name evidence="9" type="primary">ANKRD17</name>
    <name evidence="9" type="ORF">AK812_SmicGene31648</name>
</gene>
<dbReference type="SMART" id="SM00248">
    <property type="entry name" value="ANK"/>
    <property type="match status" value="16"/>
</dbReference>
<feature type="repeat" description="ANK" evidence="5">
    <location>
        <begin position="1274"/>
        <end position="1306"/>
    </location>
</feature>
<organism evidence="9 10">
    <name type="scientific">Symbiodinium microadriaticum</name>
    <name type="common">Dinoflagellate</name>
    <name type="synonym">Zooxanthella microadriatica</name>
    <dbReference type="NCBI Taxonomy" id="2951"/>
    <lineage>
        <taxon>Eukaryota</taxon>
        <taxon>Sar</taxon>
        <taxon>Alveolata</taxon>
        <taxon>Dinophyceae</taxon>
        <taxon>Suessiales</taxon>
        <taxon>Symbiodiniaceae</taxon>
        <taxon>Symbiodinium</taxon>
    </lineage>
</organism>
<dbReference type="InterPro" id="IPR000719">
    <property type="entry name" value="Prot_kinase_dom"/>
</dbReference>
<dbReference type="PANTHER" id="PTHR24198:SF165">
    <property type="entry name" value="ANKYRIN REPEAT-CONTAINING PROTEIN-RELATED"/>
    <property type="match status" value="1"/>
</dbReference>
<protein>
    <submittedName>
        <fullName evidence="9">Ankyrin repeat domain-containing protein 17</fullName>
    </submittedName>
</protein>
<keyword evidence="1" id="KW-0677">Repeat</keyword>
<feature type="domain" description="Protein kinase" evidence="8">
    <location>
        <begin position="1226"/>
        <end position="1591"/>
    </location>
</feature>
<dbReference type="InterPro" id="IPR036770">
    <property type="entry name" value="Ankyrin_rpt-contain_sf"/>
</dbReference>
<feature type="repeat" description="ANK" evidence="5">
    <location>
        <begin position="770"/>
        <end position="795"/>
    </location>
</feature>
<feature type="repeat" description="ANK" evidence="5">
    <location>
        <begin position="673"/>
        <end position="705"/>
    </location>
</feature>
<dbReference type="Pfam" id="PF00023">
    <property type="entry name" value="Ank"/>
    <property type="match status" value="3"/>
</dbReference>
<proteinExistence type="predicted"/>
<dbReference type="Proteomes" id="UP000186817">
    <property type="component" value="Unassembled WGS sequence"/>
</dbReference>
<dbReference type="InterPro" id="IPR002110">
    <property type="entry name" value="Ankyrin_rpt"/>
</dbReference>
<feature type="repeat" description="ANK" evidence="5">
    <location>
        <begin position="594"/>
        <end position="619"/>
    </location>
</feature>
<comment type="caution">
    <text evidence="9">The sequence shown here is derived from an EMBL/GenBank/DDBJ whole genome shotgun (WGS) entry which is preliminary data.</text>
</comment>
<dbReference type="SUPFAM" id="SSF51905">
    <property type="entry name" value="FAD/NAD(P)-binding domain"/>
    <property type="match status" value="2"/>
</dbReference>
<dbReference type="Gene3D" id="3.30.200.20">
    <property type="entry name" value="Phosphorylase Kinase, domain 1"/>
    <property type="match status" value="1"/>
</dbReference>
<keyword evidence="3 6" id="KW-0067">ATP-binding</keyword>
<evidence type="ECO:0000259" key="8">
    <source>
        <dbReference type="PROSITE" id="PS50011"/>
    </source>
</evidence>
<dbReference type="GO" id="GO:0004672">
    <property type="term" value="F:protein kinase activity"/>
    <property type="evidence" value="ECO:0007669"/>
    <property type="project" value="InterPro"/>
</dbReference>
<name>A0A1Q9CW40_SYMMI</name>
<dbReference type="PROSITE" id="PS00108">
    <property type="entry name" value="PROTEIN_KINASE_ST"/>
    <property type="match status" value="1"/>
</dbReference>
<dbReference type="PROSITE" id="PS00107">
    <property type="entry name" value="PROTEIN_KINASE_ATP"/>
    <property type="match status" value="1"/>
</dbReference>
<feature type="repeat" description="ANK" evidence="5">
    <location>
        <begin position="737"/>
        <end position="769"/>
    </location>
</feature>
<sequence length="2253" mass="244872">MAEAADPEKESLRQQSVACLHDGKSKRTEIWVGTDDGGIASLKALRMAMQPPAPPVDRSRSPFGHAGFPAAVPPRPHLVRVAAIQPKGSVPLPPAFNAPPLRPPVPSEELGPAARELQHLIQKEPPKTEEQLKLEANIRLQQAVERNEGYLKAHVGYHINGSEVGSYTVVSAESLGVGVFSVVWPCADKENKLVAMKVIRHQDHFRKYATREVEVLKRAAELQEQDPEGAALVSLVRDTFVHKVPSPTGELEYLCMCFEKLESNLRKIGKQPLEKVLHFGKQIMRSLRRLGDLHLPLFSPHCAMADTLNVRAMSGDLVLALTAEELQAWASAEGLKGVTVLMLKLRLQGICGLSRFRQRILARSAVLHDVIHVQAPGELQLARLPFAEASKTEIAALLLACHEEDFDLVDEILHRPQNPDLSNDRGLTALVAATEVGNADIVTLLLEANADKNLVDSFGATALSVACEGRFTQVANVLIEARADVNKAKLQGEAPLLTACRNGVQAIVEMLLRARANLNQVNDNGESPLYHAAKQGQWGCARILLEAGAQADLCSSNGKHSGGTPLFIASSIGALQIVDLLLRFRADTEKATDAGSTPLGVAFDINRLDVVKLLLGAGAGKKMSRPASIVLDFAARVRPKDRLLCAAARAGDLEVAALLLEAHAEIDTFDPRVEEGPLSEACAFGCLDMARMLLEAGADVNGRAEVSGLFYACQYGHLEVAQLLLEVRADVHQCTLAGIYPLMVACGSGHMEVVQLLLEASAQIFEVANHGESALSEASRHGHVDLVRLLLERGAWAANSLADPLMGPDQLESPLTAAAGWGHLEVLRLLLEARAEDSQTGLLLLRYCSSFSKVVYSMRTTPPAACALALQRFDEGVKACLEHVGGLPLTDRAWQQATLSIRNGGLGLRQAALHSPAAYTAWCQELDARYATDWPTTTASVERFNAAVLTADRITAATVRPPRQQDLSACLDKAQLAQLSVSASGEAERAHLPWDCTWKPFRVLLRMRLRLPVASTEGFCPLCDGTADRFGDHARACPCGGDRVKRHNRLRTVVATRAASAGLSPEVEKLGLLPPRPAELGACETGSCQPSGRRPADVYLPAWGIRGPAAFDLAVASGLKSGSVALSALHAGKVAAGYEDRKRSFQDTETLCRGQGLQFVPLVAEGIGGGWGPTAVKTWRELGGLYAARLGLTASEGTEQLLAAAGKRPGGPPRLCRIPGRGFLSFFRPTVLGGGLAASLAGAFFLSPDCAFWQFRGGSGTEEPAVGVNHVHEDGATALREAATYGHVLATQLLLEAGAEANAAERGRRDPPLVAASGYGHLEVVRLLLAARAEVGRSVGGSALAQAARFGHLDVVRELVWAGARYLHDIVGIVHCDVKPDNLLLRWDGLAVKLCDFGTARPSPELQNTDELQPLFYRAPEVLLGCTRGRKIDVWSAAWTIYELIVGRIYLRNCHTPREVLQEIMQLRGPVPAEMRTQGRLSAAYFSTKGFHTETRQVVDPDSYEKRSLWSELSPFADYGKESKKTAQEQAKAQLSRLIGAVTVVGASSKRAGPTAAEKRLKQLAELLDRCLEVDPSKRITSAEACELEVFKAVELPPAVDLQEAPPLPEEAPPPLPPGAPPPKDEAKLPGSGEEHRDHLVERPGPSRGPSILVQTFIASGLLRREGMCKDAATSVESWLAAFAQGLRSKDVQLEELFLKTCYWRDLLAFTWNLRTLEGVAEISAMLRTVLPRVQPHSWSIKETKTLPDGTIEAWLDFETAEAVCTGRVKMREGRCFTFFTSMQQLKGHEEQTGPRRPVGGHYGAVKHREAWPELLAREHAEIGSREQPFVVIIGGAQSGIVLAARLQNLGVPYIVLEKNPSPGHQWRHRYNSLCLHDPVWVCHLPYLPFPAQWPLYAPKDKVADWLDFYTQMLDLNVWANSLCESASWNEKTKDWTVCVRREGKEIVLQPKHVVMATGHHGPPNVPTFRGSENFQGELMHSSSYQGAAAFAGKNVVVVGSNTSAHDICQDLWEHDASVTMLQRGSTTIVSAAALREVLLKDLYSEEALATGMTTEKADLRFASEPYAVAIEGMKETCSKMKDFDRELLQKLEKVGFQMDFGEDDTGNFVKYLRTGNGYYFDVGACELVANGSIKLKVGSIDHICESGLAMEDGSMLSADVIILATGYQSMAKPLAQIFGEDVARKVGPVWGLGSATRGDPGPWEGELRAMWKPTRQENLWLHGGNFMLNRLHSHHLALQLKARQVGLNPTVF</sequence>
<dbReference type="Gene3D" id="1.10.510.10">
    <property type="entry name" value="Transferase(Phosphotransferase) domain 1"/>
    <property type="match status" value="1"/>
</dbReference>
<feature type="repeat" description="ANK" evidence="5">
    <location>
        <begin position="491"/>
        <end position="523"/>
    </location>
</feature>
<dbReference type="GO" id="GO:0005524">
    <property type="term" value="F:ATP binding"/>
    <property type="evidence" value="ECO:0007669"/>
    <property type="project" value="UniProtKB-UniRule"/>
</dbReference>